<dbReference type="InterPro" id="IPR009962">
    <property type="entry name" value="DUF1488"/>
</dbReference>
<feature type="region of interest" description="Disordered" evidence="1">
    <location>
        <begin position="1"/>
        <end position="20"/>
    </location>
</feature>
<dbReference type="RefSeq" id="WP_062087459.1">
    <property type="nucleotide sequence ID" value="NZ_FCOK02000025.1"/>
</dbReference>
<dbReference type="InterPro" id="IPR036692">
    <property type="entry name" value="Shew3726-like_sf"/>
</dbReference>
<gene>
    <name evidence="2" type="ORF">AWB69_03903</name>
</gene>
<reference evidence="2 3" key="1">
    <citation type="submission" date="2016-01" db="EMBL/GenBank/DDBJ databases">
        <authorList>
            <person name="Oliw E.H."/>
        </authorList>
    </citation>
    <scope>NUCLEOTIDE SEQUENCE [LARGE SCALE GENOMIC DNA]</scope>
    <source>
        <strain evidence="2">LMG 27134</strain>
    </source>
</reference>
<evidence type="ECO:0000313" key="2">
    <source>
        <dbReference type="EMBL" id="SAL39402.1"/>
    </source>
</evidence>
<proteinExistence type="predicted"/>
<dbReference type="Pfam" id="PF07369">
    <property type="entry name" value="DUF1488"/>
    <property type="match status" value="1"/>
</dbReference>
<name>A0A158H4V8_9BURK</name>
<accession>A0A158H4V8</accession>
<dbReference type="AlphaFoldDB" id="A0A158H4V8"/>
<organism evidence="2 3">
    <name type="scientific">Caballeronia udeis</name>
    <dbReference type="NCBI Taxonomy" id="1232866"/>
    <lineage>
        <taxon>Bacteria</taxon>
        <taxon>Pseudomonadati</taxon>
        <taxon>Pseudomonadota</taxon>
        <taxon>Betaproteobacteria</taxon>
        <taxon>Burkholderiales</taxon>
        <taxon>Burkholderiaceae</taxon>
        <taxon>Caballeronia</taxon>
    </lineage>
</organism>
<feature type="compositionally biased region" description="Polar residues" evidence="1">
    <location>
        <begin position="1"/>
        <end position="14"/>
    </location>
</feature>
<dbReference type="Gene3D" id="3.30.160.140">
    <property type="entry name" value="Shew3726-like"/>
    <property type="match status" value="1"/>
</dbReference>
<evidence type="ECO:0000256" key="1">
    <source>
        <dbReference type="SAM" id="MobiDB-lite"/>
    </source>
</evidence>
<dbReference type="EMBL" id="FCOK02000025">
    <property type="protein sequence ID" value="SAL39402.1"/>
    <property type="molecule type" value="Genomic_DNA"/>
</dbReference>
<evidence type="ECO:0000313" key="3">
    <source>
        <dbReference type="Proteomes" id="UP000054683"/>
    </source>
</evidence>
<protein>
    <submittedName>
        <fullName evidence="2">Periplasmic protein</fullName>
    </submittedName>
</protein>
<dbReference type="SUPFAM" id="SSF160272">
    <property type="entry name" value="Shew3726-like"/>
    <property type="match status" value="1"/>
</dbReference>
<sequence length="119" mass="12729">MTASSASLTPSSFPQPRPAYEDSTMHIRFSDDAPTYDGDDLALHFTALIDAQPVVCSITAEALEDHFGAASAREDDLLPAFERGRARIRAVCAEALDSNGGESVVLRSGLFRVAGMEPE</sequence>
<dbReference type="Proteomes" id="UP000054683">
    <property type="component" value="Unassembled WGS sequence"/>
</dbReference>